<evidence type="ECO:0000313" key="2">
    <source>
        <dbReference type="Proteomes" id="UP000005801"/>
    </source>
</evidence>
<sequence>MPTPPLGWQAELRRRGYRNNLSALAWLELAIEVARAEVSGFRAALRDVVPSRALRLHQEPERCGEQLSPEAEALALAEGRPSLTLDLELATMAFASELFLTREPPRWLLHRTFPGACLLRLDDGSPVLRAHASAGLSGMHLAYMLAVLDYARLQLGDADAGGADPSALVASDLAVPILRAFAPTPTAPRRAPASQLRDARRGALAVLDAHGRGSLPSRAKLGPALAEFAQLAQLRRFG</sequence>
<evidence type="ECO:0000313" key="1">
    <source>
        <dbReference type="EMBL" id="EDM77585.1"/>
    </source>
</evidence>
<accession>A6G937</accession>
<reference evidence="1 2" key="1">
    <citation type="submission" date="2007-06" db="EMBL/GenBank/DDBJ databases">
        <authorList>
            <person name="Shimkets L."/>
            <person name="Ferriera S."/>
            <person name="Johnson J."/>
            <person name="Kravitz S."/>
            <person name="Beeson K."/>
            <person name="Sutton G."/>
            <person name="Rogers Y.-H."/>
            <person name="Friedman R."/>
            <person name="Frazier M."/>
            <person name="Venter J.C."/>
        </authorList>
    </citation>
    <scope>NUCLEOTIDE SEQUENCE [LARGE SCALE GENOMIC DNA]</scope>
    <source>
        <strain evidence="1 2">SIR-1</strain>
    </source>
</reference>
<comment type="caution">
    <text evidence="1">The sequence shown here is derived from an EMBL/GenBank/DDBJ whole genome shotgun (WGS) entry which is preliminary data.</text>
</comment>
<gene>
    <name evidence="1" type="ORF">PPSIR1_02833</name>
</gene>
<dbReference type="Proteomes" id="UP000005801">
    <property type="component" value="Unassembled WGS sequence"/>
</dbReference>
<dbReference type="AlphaFoldDB" id="A6G937"/>
<name>A6G937_9BACT</name>
<dbReference type="RefSeq" id="WP_006973232.1">
    <property type="nucleotide sequence ID" value="NZ_ABCS01000043.1"/>
</dbReference>
<organism evidence="1 2">
    <name type="scientific">Plesiocystis pacifica SIR-1</name>
    <dbReference type="NCBI Taxonomy" id="391625"/>
    <lineage>
        <taxon>Bacteria</taxon>
        <taxon>Pseudomonadati</taxon>
        <taxon>Myxococcota</taxon>
        <taxon>Polyangia</taxon>
        <taxon>Nannocystales</taxon>
        <taxon>Nannocystaceae</taxon>
        <taxon>Plesiocystis</taxon>
    </lineage>
</organism>
<dbReference type="EMBL" id="ABCS01000043">
    <property type="protein sequence ID" value="EDM77585.1"/>
    <property type="molecule type" value="Genomic_DNA"/>
</dbReference>
<protein>
    <submittedName>
        <fullName evidence="1">Uncharacterized protein</fullName>
    </submittedName>
</protein>
<keyword evidence="2" id="KW-1185">Reference proteome</keyword>
<proteinExistence type="predicted"/>